<dbReference type="SUPFAM" id="SSF53850">
    <property type="entry name" value="Periplasmic binding protein-like II"/>
    <property type="match status" value="1"/>
</dbReference>
<keyword evidence="3 4" id="KW-0732">Signal</keyword>
<dbReference type="GO" id="GO:0006865">
    <property type="term" value="P:amino acid transport"/>
    <property type="evidence" value="ECO:0007669"/>
    <property type="project" value="TreeGrafter"/>
</dbReference>
<dbReference type="InterPro" id="IPR001638">
    <property type="entry name" value="Solute-binding_3/MltF_N"/>
</dbReference>
<dbReference type="InterPro" id="IPR051455">
    <property type="entry name" value="Bact_solute-bind_prot3"/>
</dbReference>
<proteinExistence type="inferred from homology"/>
<name>A0A9X1VTA5_9BURK</name>
<keyword evidence="7" id="KW-1185">Reference proteome</keyword>
<evidence type="ECO:0000256" key="3">
    <source>
        <dbReference type="ARBA" id="ARBA00022729"/>
    </source>
</evidence>
<organism evidence="6 7">
    <name type="scientific">Variovorax terrae</name>
    <dbReference type="NCBI Taxonomy" id="2923278"/>
    <lineage>
        <taxon>Bacteria</taxon>
        <taxon>Pseudomonadati</taxon>
        <taxon>Pseudomonadota</taxon>
        <taxon>Betaproteobacteria</taxon>
        <taxon>Burkholderiales</taxon>
        <taxon>Comamonadaceae</taxon>
        <taxon>Variovorax</taxon>
    </lineage>
</organism>
<feature type="domain" description="Solute-binding protein family 3/N-terminal" evidence="5">
    <location>
        <begin position="41"/>
        <end position="273"/>
    </location>
</feature>
<comment type="similarity">
    <text evidence="1">Belongs to the bacterial solute-binding protein 3 family.</text>
</comment>
<dbReference type="PANTHER" id="PTHR30085:SF2">
    <property type="entry name" value="GLUTAMATE_ASPARTATE IMPORT SOLUTE-BINDING PROTEIN"/>
    <property type="match status" value="1"/>
</dbReference>
<reference evidence="6" key="1">
    <citation type="submission" date="2022-03" db="EMBL/GenBank/DDBJ databases">
        <authorList>
            <person name="Woo C.Y."/>
        </authorList>
    </citation>
    <scope>NUCLEOTIDE SEQUENCE</scope>
    <source>
        <strain evidence="6">CYS-02</strain>
    </source>
</reference>
<evidence type="ECO:0000259" key="5">
    <source>
        <dbReference type="SMART" id="SM00062"/>
    </source>
</evidence>
<evidence type="ECO:0000256" key="4">
    <source>
        <dbReference type="SAM" id="SignalP"/>
    </source>
</evidence>
<evidence type="ECO:0000256" key="2">
    <source>
        <dbReference type="ARBA" id="ARBA00022448"/>
    </source>
</evidence>
<dbReference type="PANTHER" id="PTHR30085">
    <property type="entry name" value="AMINO ACID ABC TRANSPORTER PERMEASE"/>
    <property type="match status" value="1"/>
</dbReference>
<dbReference type="EMBL" id="JALGBI010000001">
    <property type="protein sequence ID" value="MCJ0763516.1"/>
    <property type="molecule type" value="Genomic_DNA"/>
</dbReference>
<protein>
    <submittedName>
        <fullName evidence="6">Amino acid ABC transporter substrate-binding protein</fullName>
    </submittedName>
</protein>
<evidence type="ECO:0000313" key="6">
    <source>
        <dbReference type="EMBL" id="MCJ0763516.1"/>
    </source>
</evidence>
<dbReference type="CDD" id="cd13688">
    <property type="entry name" value="PBP2_GltI_DEBP"/>
    <property type="match status" value="1"/>
</dbReference>
<evidence type="ECO:0000256" key="1">
    <source>
        <dbReference type="ARBA" id="ARBA00010333"/>
    </source>
</evidence>
<dbReference type="Gene3D" id="3.40.190.10">
    <property type="entry name" value="Periplasmic binding protein-like II"/>
    <property type="match status" value="2"/>
</dbReference>
<comment type="caution">
    <text evidence="6">The sequence shown here is derived from an EMBL/GenBank/DDBJ whole genome shotgun (WGS) entry which is preliminary data.</text>
</comment>
<dbReference type="AlphaFoldDB" id="A0A9X1VTA5"/>
<accession>A0A9X1VTA5</accession>
<gene>
    <name evidence="6" type="ORF">MMF98_09875</name>
</gene>
<keyword evidence="2" id="KW-0813">Transport</keyword>
<feature type="signal peptide" evidence="4">
    <location>
        <begin position="1"/>
        <end position="26"/>
    </location>
</feature>
<dbReference type="GO" id="GO:0005576">
    <property type="term" value="C:extracellular region"/>
    <property type="evidence" value="ECO:0007669"/>
    <property type="project" value="TreeGrafter"/>
</dbReference>
<evidence type="ECO:0000313" key="7">
    <source>
        <dbReference type="Proteomes" id="UP001139447"/>
    </source>
</evidence>
<dbReference type="SMART" id="SM00062">
    <property type="entry name" value="PBPb"/>
    <property type="match status" value="1"/>
</dbReference>
<dbReference type="Pfam" id="PF00497">
    <property type="entry name" value="SBP_bac_3"/>
    <property type="match status" value="1"/>
</dbReference>
<feature type="chain" id="PRO_5040840716" evidence="4">
    <location>
        <begin position="27"/>
        <end position="306"/>
    </location>
</feature>
<sequence>MPRPSIRNRLVPLALLLAIVAGGAQAQSSSPTLRRIQEARVISIGYRDASVPFSFLDGQQRPVGYSIDLCDKVVEAVRRKLGLRDIERRWVVVNAATRMPLVANGMVDLECGATTNTLERQRQVTFSVTTFVSSTRMLSRKSAPVDRLEDLRGGAVVSTVGTTNLKIVQDLKERGDIDFNVLAARDDNEAFRMVETERARAYAMDDALLYGLMAVSPAPQEFMVSTAALSVEPYGIMLRKGDPVFKALVDDSLIALYRSGEIEAIYRRWFLSPIPPKGVNLRLPMPEALRSVIARPTDSGDPAAYR</sequence>
<dbReference type="GO" id="GO:0030288">
    <property type="term" value="C:outer membrane-bounded periplasmic space"/>
    <property type="evidence" value="ECO:0007669"/>
    <property type="project" value="TreeGrafter"/>
</dbReference>
<dbReference type="Proteomes" id="UP001139447">
    <property type="component" value="Unassembled WGS sequence"/>
</dbReference>
<dbReference type="RefSeq" id="WP_243306105.1">
    <property type="nucleotide sequence ID" value="NZ_JALGBI010000001.1"/>
</dbReference>